<dbReference type="EMBL" id="JACHXD010000029">
    <property type="protein sequence ID" value="MBB3122396.1"/>
    <property type="molecule type" value="Genomic_DNA"/>
</dbReference>
<protein>
    <submittedName>
        <fullName evidence="4">Two-component system LytT family response regulator</fullName>
    </submittedName>
</protein>
<dbReference type="PROSITE" id="PS50110">
    <property type="entry name" value="RESPONSE_REGULATORY"/>
    <property type="match status" value="1"/>
</dbReference>
<dbReference type="Proteomes" id="UP000541535">
    <property type="component" value="Unassembled WGS sequence"/>
</dbReference>
<feature type="domain" description="HTH LytTR-type" evidence="3">
    <location>
        <begin position="137"/>
        <end position="241"/>
    </location>
</feature>
<evidence type="ECO:0000259" key="3">
    <source>
        <dbReference type="PROSITE" id="PS50930"/>
    </source>
</evidence>
<dbReference type="PANTHER" id="PTHR37299">
    <property type="entry name" value="TRANSCRIPTIONAL REGULATOR-RELATED"/>
    <property type="match status" value="1"/>
</dbReference>
<evidence type="ECO:0000313" key="4">
    <source>
        <dbReference type="EMBL" id="MBB3122396.1"/>
    </source>
</evidence>
<comment type="caution">
    <text evidence="4">The sequence shown here is derived from an EMBL/GenBank/DDBJ whole genome shotgun (WGS) entry which is preliminary data.</text>
</comment>
<proteinExistence type="predicted"/>
<dbReference type="PROSITE" id="PS50930">
    <property type="entry name" value="HTH_LYTTR"/>
    <property type="match status" value="1"/>
</dbReference>
<dbReference type="Gene3D" id="2.40.50.1020">
    <property type="entry name" value="LytTr DNA-binding domain"/>
    <property type="match status" value="1"/>
</dbReference>
<name>A0A7W5BGD3_9BURK</name>
<dbReference type="GO" id="GO:0003677">
    <property type="term" value="F:DNA binding"/>
    <property type="evidence" value="ECO:0007669"/>
    <property type="project" value="InterPro"/>
</dbReference>
<dbReference type="InterPro" id="IPR011006">
    <property type="entry name" value="CheY-like_superfamily"/>
</dbReference>
<dbReference type="SMART" id="SM00850">
    <property type="entry name" value="LytTR"/>
    <property type="match status" value="1"/>
</dbReference>
<dbReference type="SMART" id="SM00448">
    <property type="entry name" value="REC"/>
    <property type="match status" value="1"/>
</dbReference>
<dbReference type="Pfam" id="PF04397">
    <property type="entry name" value="LytTR"/>
    <property type="match status" value="1"/>
</dbReference>
<keyword evidence="1" id="KW-0597">Phosphoprotein</keyword>
<dbReference type="AlphaFoldDB" id="A0A7W5BGD3"/>
<accession>A0A7W5BGD3</accession>
<dbReference type="Pfam" id="PF00072">
    <property type="entry name" value="Response_reg"/>
    <property type="match status" value="1"/>
</dbReference>
<organism evidence="4 5">
    <name type="scientific">Pseudoduganella violacea</name>
    <dbReference type="NCBI Taxonomy" id="1715466"/>
    <lineage>
        <taxon>Bacteria</taxon>
        <taxon>Pseudomonadati</taxon>
        <taxon>Pseudomonadota</taxon>
        <taxon>Betaproteobacteria</taxon>
        <taxon>Burkholderiales</taxon>
        <taxon>Oxalobacteraceae</taxon>
        <taxon>Telluria group</taxon>
        <taxon>Pseudoduganella</taxon>
    </lineage>
</organism>
<keyword evidence="5" id="KW-1185">Reference proteome</keyword>
<dbReference type="GO" id="GO:0000156">
    <property type="term" value="F:phosphorelay response regulator activity"/>
    <property type="evidence" value="ECO:0007669"/>
    <property type="project" value="InterPro"/>
</dbReference>
<dbReference type="InterPro" id="IPR007492">
    <property type="entry name" value="LytTR_DNA-bd_dom"/>
</dbReference>
<gene>
    <name evidence="4" type="ORF">FHS03_005497</name>
</gene>
<evidence type="ECO:0000313" key="5">
    <source>
        <dbReference type="Proteomes" id="UP000541535"/>
    </source>
</evidence>
<evidence type="ECO:0000259" key="2">
    <source>
        <dbReference type="PROSITE" id="PS50110"/>
    </source>
</evidence>
<feature type="modified residue" description="4-aspartylphosphate" evidence="1">
    <location>
        <position position="54"/>
    </location>
</feature>
<dbReference type="PANTHER" id="PTHR37299:SF1">
    <property type="entry name" value="STAGE 0 SPORULATION PROTEIN A HOMOLOG"/>
    <property type="match status" value="1"/>
</dbReference>
<dbReference type="SUPFAM" id="SSF52172">
    <property type="entry name" value="CheY-like"/>
    <property type="match status" value="1"/>
</dbReference>
<dbReference type="Gene3D" id="3.40.50.2300">
    <property type="match status" value="1"/>
</dbReference>
<sequence>MMRVLLVDDERLARAELRRLLAPHEQVEIVGEAANAAEAIQQIAALQPDLVLLDVQMPGGSGFDMLEALDVMPEVIFTTAFDQYALRAFEVNALDYLQKPIQAARLAAALERAAARLGHPAKASLRTAKAEGAPRKIFIKDGERCWLVDVRQIRLFESEGNYTRVYFEENKPLMLRSLNQLEEKLDGGSFFRASRRHIVNLDHVRETRSADGGGMNLLLHDGVNVEVSRRRAALLREQREL</sequence>
<dbReference type="InterPro" id="IPR046947">
    <property type="entry name" value="LytR-like"/>
</dbReference>
<evidence type="ECO:0000256" key="1">
    <source>
        <dbReference type="PROSITE-ProRule" id="PRU00169"/>
    </source>
</evidence>
<feature type="domain" description="Response regulatory" evidence="2">
    <location>
        <begin position="3"/>
        <end position="114"/>
    </location>
</feature>
<reference evidence="4 5" key="1">
    <citation type="submission" date="2020-08" db="EMBL/GenBank/DDBJ databases">
        <title>Genomic Encyclopedia of Type Strains, Phase III (KMG-III): the genomes of soil and plant-associated and newly described type strains.</title>
        <authorList>
            <person name="Whitman W."/>
        </authorList>
    </citation>
    <scope>NUCLEOTIDE SEQUENCE [LARGE SCALE GENOMIC DNA]</scope>
    <source>
        <strain evidence="4 5">CECT 8897</strain>
    </source>
</reference>
<dbReference type="InterPro" id="IPR001789">
    <property type="entry name" value="Sig_transdc_resp-reg_receiver"/>
</dbReference>